<sequence length="2288" mass="261293">MRSRSNSMENPVKMKRTQNRACSRRRNSECEDSASSETGRAKRTAREKDPSEDTGTVLRNHKRGAGRSHRAGGVATGKGRELSRDDLLFLLSMLEGELQARDEVITVLKAQKIDLALLEAQYGFVTPQNVLQALQRDAIQGKATEWQEDIYEKPVAELDKVVEKQKETHRRMLEQLLLVEKSHKKSIYELEDEKRKHTEYMQKSDEFTTLLEQECERLKLLIEQEKIYQARKEKENNKNVGKLKEELTKLKSFALLVVDEQQRLSEQLTQQSSKVQELTANTAQAQEKLSAAHARAQEEEHKVYCLEAELQDQANHFHQEKEAMTAKLTNEDAQNRQLKQKLATLSRQIDELEETNKTLRKTEEELQDLRDKINRGECGNSSMMAEVEELRKRVLEMEGKDEELIKMEDQCRDLNRKLEKESGQSRSLKGEVDKLNRRIMELEKLEDAFGKSKQECGSLKCNLEKERSVTKQLSNELDSLKVRIRELEAIETQLEKTELTLKEDLNKLKTLTVMLVDERKSMAERLKQTEEKLHCATGKLQTEQKKVTSVTEKLIEESKKALKSKAELEEKMYSSTKDRDELISKLKAEEQRGNDLQSKVTMMKKRMQSLEAMERESLRNKSKQEHIKVPLATHLDQDDNKVKDLTQEVERLRRKLKEMRAVEDDLVKTEDEFESLEKRYTNEHDRANALIEELEASRQELSKYQLAEKAESNQEHILYKRLKEEEAKSSHLTREVEALKEKIHEYMTTEDSICQLRGEQGMMQRKLTQQESKNKELAREMENLTRELERYRRFSKSLRPGLNGRRFSDLQVSSKEVQTDQSDNEPPDYKSLAPLERAVVNGKLYEESDPEDDPNCDEQPITKCNSSIVNNANNLNNNRKARVPWGKVKESDHPLNGKVTPRQNGNRMQPRDLVLTHTPGRPLHIKVTPDHGQNTAMLEISSPTSENAHSYTSTAVIPNCGGVPKQRITIIQNASISPARSKASPTSDGYCTPERAISPLTMATYSRARTPDSCGSITPDRAMSPIQIVAVTNGSSERSLSTEPVEVSAGHTVFRVTPERQNSWQLQRSNSTSPNIITAEDNKIHIHLGSPYIQAITNTSKPMSLSCPSVQENRTQALTNGTPVKPSNKITSSITITPANSPISRPSQITEKIYQARKEKENNKNVGKLKEELTKLKSFALLVVDEQQRLSEQLTQQSSKVQELTANTAQAQEKLSAAHARAQEEEHKVYCLEAELQDQANHFHQEKEAMTAKLTNEDAQNRQLKQKLATLSRQIDELEETNKTLRKTEEELQDLRDKINRGECGNSSMMAEVEELRKRVLEMEGKDEELIKMEDQCRDLNRKLEKESGQSRSLKGEVDKLNRRIMELEKLEDAFGKSKQECGSLKCNLEKERSVTKQLSNELDSLKVRIRELEAIETQLEKTELTLKEDLNKLKTLTVMLVDERKSMAERLKQTEEKLHCATGKLQTEQKKVTSVTEKLIEESKKALKSKAELEEKMYSSTKDRDELISKLKAEEQRGNDLQSKVTMMKKRMQSLEAMERESLRNKAKQEHIKVPLATHLDQDDNKVKDLTQEVERLRRKLKEMRAVEDDLVKTEDEFESLEKRYTNEHDRANALIEELEASRQELSKYQLAEKAESNQEHILYKRLKEEEAKSSHLTREVEALKEKIHEYMTTEDSICQLRGEQGMMQRKLTQQESKNKELAREMENLTRELERYRRFSKSLRPGLNGRRFSDLQVSSKEVQTDQSDNEPPDYKSLAPLERAVVNGKLYEESDPEDDPNCDEQPITKCNSSIVNNANNLNNNRKARVPWGKVKESDHPLNGKVTPRQNGNRMQPRDLVLTHTPGRPLHIKVTPDHGQNTAMLEISSPTSENAHSYTSTAVIPNCGGVPKQRITIIQNASISPARSKASPTSDGYCTPERAISPLTMATYSRARTPDSCGSITPDRAMSPIQIVAVTNGSSERSLSTEPVEVSAGHTVFRVTPERQNSWQLQRSNSTSPNIITAEDNKIHIHLGSPYIQAITNTSKPMSLSCPSVQENRTQALTNGTPVKPSNKITSSITITPANSPISRPSQITERRVLMEIPTPQPKTSAGIRRSYLDALNYRGASTPNLRNNSMPSNQDLYSESTDSRLSNGFESSLHIDDHFERRRRLAFCSPASEFQVSSSYITEPTLKKQRISNKEELELPFQLEALSQQQQLVELVNSLVILEEKTCIGRGQLLLQCNLWESALEFVLNAWRFTSELPQWETSSHNRCKEQCFSALAAQCTTALQQSSIGMKRAIELKRR</sequence>
<feature type="compositionally biased region" description="Polar residues" evidence="3">
    <location>
        <begin position="810"/>
        <end position="821"/>
    </location>
</feature>
<keyword evidence="6" id="KW-1185">Reference proteome</keyword>
<feature type="compositionally biased region" description="Basic residues" evidence="3">
    <location>
        <begin position="59"/>
        <end position="70"/>
    </location>
</feature>
<feature type="coiled-coil region" evidence="2">
    <location>
        <begin position="1693"/>
        <end position="1720"/>
    </location>
</feature>
<name>A0A662Z097_ACIRT</name>
<dbReference type="Pfam" id="PF09727">
    <property type="entry name" value="CortBP2"/>
    <property type="match status" value="1"/>
</dbReference>
<feature type="region of interest" description="Disordered" evidence="3">
    <location>
        <begin position="2044"/>
        <end position="2074"/>
    </location>
</feature>
<feature type="region of interest" description="Disordered" evidence="3">
    <location>
        <begin position="2109"/>
        <end position="2131"/>
    </location>
</feature>
<gene>
    <name evidence="5" type="ORF">EOD39_7318</name>
</gene>
<evidence type="ECO:0000256" key="1">
    <source>
        <dbReference type="ARBA" id="ARBA00023054"/>
    </source>
</evidence>
<feature type="region of interest" description="Disordered" evidence="3">
    <location>
        <begin position="888"/>
        <end position="907"/>
    </location>
</feature>
<reference evidence="5 6" key="1">
    <citation type="submission" date="2019-01" db="EMBL/GenBank/DDBJ databases">
        <title>Draft Genome and Complete Hox-Cluster Characterization of the Sterlet Sturgeon (Acipenser ruthenus).</title>
        <authorList>
            <person name="Wei Q."/>
        </authorList>
    </citation>
    <scope>NUCLEOTIDE SEQUENCE [LARGE SCALE GENOMIC DNA]</scope>
    <source>
        <strain evidence="5">WHYD16114868_AA</strain>
        <tissue evidence="5">Blood</tissue>
    </source>
</reference>
<feature type="coiled-coil region" evidence="2">
    <location>
        <begin position="635"/>
        <end position="742"/>
    </location>
</feature>
<feature type="compositionally biased region" description="Basic residues" evidence="3">
    <location>
        <begin position="13"/>
        <end position="25"/>
    </location>
</feature>
<protein>
    <recommendedName>
        <fullName evidence="4">Cortactin-binding protein-2 N-terminal domain-containing protein</fullName>
    </recommendedName>
</protein>
<feature type="coiled-coil region" evidence="2">
    <location>
        <begin position="767"/>
        <end position="794"/>
    </location>
</feature>
<feature type="coiled-coil region" evidence="2">
    <location>
        <begin position="261"/>
        <end position="599"/>
    </location>
</feature>
<feature type="domain" description="Cortactin-binding protein-2 N-terminal" evidence="4">
    <location>
        <begin position="81"/>
        <end position="263"/>
    </location>
</feature>
<evidence type="ECO:0000259" key="4">
    <source>
        <dbReference type="Pfam" id="PF09727"/>
    </source>
</evidence>
<feature type="region of interest" description="Disordered" evidence="3">
    <location>
        <begin position="1"/>
        <end position="78"/>
    </location>
</feature>
<feature type="compositionally biased region" description="Polar residues" evidence="3">
    <location>
        <begin position="1736"/>
        <end position="1747"/>
    </location>
</feature>
<comment type="caution">
    <text evidence="5">The sequence shown here is derived from an EMBL/GenBank/DDBJ whole genome shotgun (WGS) entry which is preliminary data.</text>
</comment>
<evidence type="ECO:0000256" key="2">
    <source>
        <dbReference type="SAM" id="Coils"/>
    </source>
</evidence>
<dbReference type="Gene3D" id="1.20.5.1700">
    <property type="match status" value="2"/>
</dbReference>
<feature type="region of interest" description="Disordered" evidence="3">
    <location>
        <begin position="1728"/>
        <end position="1756"/>
    </location>
</feature>
<evidence type="ECO:0000256" key="3">
    <source>
        <dbReference type="SAM" id="MobiDB-lite"/>
    </source>
</evidence>
<feature type="coiled-coil region" evidence="2">
    <location>
        <begin position="1187"/>
        <end position="1525"/>
    </location>
</feature>
<feature type="region of interest" description="Disordered" evidence="3">
    <location>
        <begin position="802"/>
        <end position="830"/>
    </location>
</feature>
<dbReference type="InterPro" id="IPR050719">
    <property type="entry name" value="Cortactin-Actin_Reg"/>
</dbReference>
<feature type="region of interest" description="Disordered" evidence="3">
    <location>
        <begin position="1814"/>
        <end position="1833"/>
    </location>
</feature>
<evidence type="ECO:0000313" key="6">
    <source>
        <dbReference type="Proteomes" id="UP000289886"/>
    </source>
</evidence>
<dbReference type="EMBL" id="SCEB01000063">
    <property type="protein sequence ID" value="RXN01269.1"/>
    <property type="molecule type" value="Genomic_DNA"/>
</dbReference>
<keyword evidence="1 2" id="KW-0175">Coiled coil</keyword>
<dbReference type="PANTHER" id="PTHR23166">
    <property type="entry name" value="FILAMIN/GPBP-INTERACTING PROTEIN"/>
    <property type="match status" value="1"/>
</dbReference>
<feature type="compositionally biased region" description="Polar residues" evidence="3">
    <location>
        <begin position="2054"/>
        <end position="2074"/>
    </location>
</feature>
<dbReference type="InterPro" id="IPR019131">
    <property type="entry name" value="Cortactin-binding_p2_N"/>
</dbReference>
<accession>A0A662Z097</accession>
<organism evidence="5 6">
    <name type="scientific">Acipenser ruthenus</name>
    <name type="common">Sterlet sturgeon</name>
    <dbReference type="NCBI Taxonomy" id="7906"/>
    <lineage>
        <taxon>Eukaryota</taxon>
        <taxon>Metazoa</taxon>
        <taxon>Chordata</taxon>
        <taxon>Craniata</taxon>
        <taxon>Vertebrata</taxon>
        <taxon>Euteleostomi</taxon>
        <taxon>Actinopterygii</taxon>
        <taxon>Chondrostei</taxon>
        <taxon>Acipenseriformes</taxon>
        <taxon>Acipenseridae</taxon>
        <taxon>Acipenser</taxon>
    </lineage>
</organism>
<proteinExistence type="predicted"/>
<feature type="coiled-coil region" evidence="2">
    <location>
        <begin position="1561"/>
        <end position="1668"/>
    </location>
</feature>
<dbReference type="Proteomes" id="UP000289886">
    <property type="component" value="Unassembled WGS sequence"/>
</dbReference>
<evidence type="ECO:0000313" key="5">
    <source>
        <dbReference type="EMBL" id="RXN01269.1"/>
    </source>
</evidence>
<dbReference type="PANTHER" id="PTHR23166:SF4">
    <property type="entry name" value="FILAMIN A-INTERACTING PROTEIN 1-LIKE"/>
    <property type="match status" value="1"/>
</dbReference>